<dbReference type="GO" id="GO:0005737">
    <property type="term" value="C:cytoplasm"/>
    <property type="evidence" value="ECO:0007669"/>
    <property type="project" value="TreeGrafter"/>
</dbReference>
<name>A0A0M2SS15_9BACI</name>
<dbReference type="PIRSF" id="PIRSF038896">
    <property type="entry name" value="NAPE-PLD"/>
    <property type="match status" value="1"/>
</dbReference>
<evidence type="ECO:0000313" key="3">
    <source>
        <dbReference type="EMBL" id="KKK36481.1"/>
    </source>
</evidence>
<dbReference type="InterPro" id="IPR036866">
    <property type="entry name" value="RibonucZ/Hydroxyglut_hydro"/>
</dbReference>
<dbReference type="Gene3D" id="3.60.15.10">
    <property type="entry name" value="Ribonuclease Z/Hydroxyacylglutathione hydrolase-like"/>
    <property type="match status" value="1"/>
</dbReference>
<evidence type="ECO:0000259" key="2">
    <source>
        <dbReference type="Pfam" id="PF12706"/>
    </source>
</evidence>
<dbReference type="Pfam" id="PF12706">
    <property type="entry name" value="Lactamase_B_2"/>
    <property type="match status" value="1"/>
</dbReference>
<dbReference type="AlphaFoldDB" id="A0A0M2SS15"/>
<organism evidence="3 4">
    <name type="scientific">Mesobacillus campisalis</name>
    <dbReference type="NCBI Taxonomy" id="1408103"/>
    <lineage>
        <taxon>Bacteria</taxon>
        <taxon>Bacillati</taxon>
        <taxon>Bacillota</taxon>
        <taxon>Bacilli</taxon>
        <taxon>Bacillales</taxon>
        <taxon>Bacillaceae</taxon>
        <taxon>Mesobacillus</taxon>
    </lineage>
</organism>
<sequence>MIYVFTFMLVFFIALALFMNMHPVFGGRPSNEDTEGYNKLDNYVKGKFVFLAGKNNSPKPPQLPVSKAAGRTPKSPMPPVEIDWNKVKGEEDSLTWFGHSAFLLSLDGKKLFIDPMLGGIASPVTVVGPKRYSKHLLDMVEEMPPIDAVLLTHDHYDHLDYPSIQKLKGKTGHFFVPLGVGAHLIRWGVAKDKITELNWWEEYTFQGLTIALTPSRHFSGRGIFNRNSTLWGGWVILGKHSRFYTSGDGGYDAHFREIGEKYGPFDLALMEGGQYDRRWPWAHMFPEQSVQASIDVKGKRMMLIHWGAFTLARHGWTEPIERAAKEAKAKNVELIAPRIGETISLKGTDSFPGEAWWEL</sequence>
<accession>A0A0M2SS15</accession>
<dbReference type="EMBL" id="LAYY01000030">
    <property type="protein sequence ID" value="KKK36481.1"/>
    <property type="molecule type" value="Genomic_DNA"/>
</dbReference>
<dbReference type="PATRIC" id="fig|1408103.3.peg.4257"/>
<keyword evidence="4" id="KW-1185">Reference proteome</keyword>
<dbReference type="GO" id="GO:0070290">
    <property type="term" value="F:N-acylphosphatidylethanolamine-specific phospholipase D activity"/>
    <property type="evidence" value="ECO:0007669"/>
    <property type="project" value="InterPro"/>
</dbReference>
<gene>
    <name evidence="3" type="ORF">WQ57_19220</name>
</gene>
<dbReference type="InterPro" id="IPR024884">
    <property type="entry name" value="NAPE-PLD"/>
</dbReference>
<protein>
    <submittedName>
        <fullName evidence="3">Membrane protein</fullName>
    </submittedName>
</protein>
<dbReference type="Proteomes" id="UP000034166">
    <property type="component" value="Unassembled WGS sequence"/>
</dbReference>
<dbReference type="GO" id="GO:0008270">
    <property type="term" value="F:zinc ion binding"/>
    <property type="evidence" value="ECO:0007669"/>
    <property type="project" value="InterPro"/>
</dbReference>
<feature type="region of interest" description="Disordered" evidence="1">
    <location>
        <begin position="54"/>
        <end position="75"/>
    </location>
</feature>
<dbReference type="SUPFAM" id="SSF56281">
    <property type="entry name" value="Metallo-hydrolase/oxidoreductase"/>
    <property type="match status" value="1"/>
</dbReference>
<dbReference type="InterPro" id="IPR001279">
    <property type="entry name" value="Metallo-B-lactamas"/>
</dbReference>
<comment type="caution">
    <text evidence="3">The sequence shown here is derived from an EMBL/GenBank/DDBJ whole genome shotgun (WGS) entry which is preliminary data.</text>
</comment>
<dbReference type="OrthoDB" id="9805728at2"/>
<feature type="domain" description="Metallo-beta-lactamase" evidence="2">
    <location>
        <begin position="112"/>
        <end position="306"/>
    </location>
</feature>
<dbReference type="RefSeq" id="WP_046525388.1">
    <property type="nucleotide sequence ID" value="NZ_LAYY01000030.1"/>
</dbReference>
<reference evidence="3 4" key="1">
    <citation type="submission" date="2015-04" db="EMBL/GenBank/DDBJ databases">
        <title>Taxonomic description and genome sequence of Bacillus campisalis sp. nov., a novel member of the genus Bacillus isolated from solar saltern.</title>
        <authorList>
            <person name="Mathan Kumar R."/>
            <person name="Kaur G."/>
            <person name="Kumar A."/>
            <person name="Singh N.K."/>
            <person name="Kaur N."/>
            <person name="Kumar N."/>
            <person name="Mayilraj S."/>
        </authorList>
    </citation>
    <scope>NUCLEOTIDE SEQUENCE [LARGE SCALE GENOMIC DNA]</scope>
    <source>
        <strain evidence="3 4">SA2-6</strain>
    </source>
</reference>
<dbReference type="PANTHER" id="PTHR15032:SF4">
    <property type="entry name" value="N-ACYL-PHOSPHATIDYLETHANOLAMINE-HYDROLYZING PHOSPHOLIPASE D"/>
    <property type="match status" value="1"/>
</dbReference>
<proteinExistence type="predicted"/>
<evidence type="ECO:0000256" key="1">
    <source>
        <dbReference type="SAM" id="MobiDB-lite"/>
    </source>
</evidence>
<evidence type="ECO:0000313" key="4">
    <source>
        <dbReference type="Proteomes" id="UP000034166"/>
    </source>
</evidence>
<dbReference type="PANTHER" id="PTHR15032">
    <property type="entry name" value="N-ACYL-PHOSPHATIDYLETHANOLAMINE-HYDROLYZING PHOSPHOLIPASE D"/>
    <property type="match status" value="1"/>
</dbReference>